<dbReference type="InterPro" id="IPR003838">
    <property type="entry name" value="ABC3_permease_C"/>
</dbReference>
<evidence type="ECO:0000256" key="2">
    <source>
        <dbReference type="ARBA" id="ARBA00022475"/>
    </source>
</evidence>
<dbReference type="EMBL" id="JAIXNE010000002">
    <property type="protein sequence ID" value="MCA6074893.1"/>
    <property type="molecule type" value="Genomic_DNA"/>
</dbReference>
<evidence type="ECO:0000313" key="12">
    <source>
        <dbReference type="Proteomes" id="UP001139409"/>
    </source>
</evidence>
<dbReference type="GO" id="GO:0022857">
    <property type="term" value="F:transmembrane transporter activity"/>
    <property type="evidence" value="ECO:0007669"/>
    <property type="project" value="TreeGrafter"/>
</dbReference>
<keyword evidence="12" id="KW-1185">Reference proteome</keyword>
<comment type="subcellular location">
    <subcellularLocation>
        <location evidence="1">Cell membrane</location>
        <topology evidence="1">Multi-pass membrane protein</topology>
    </subcellularLocation>
</comment>
<dbReference type="EMBL" id="JAIXNE010000003">
    <property type="protein sequence ID" value="MCA6076070.1"/>
    <property type="molecule type" value="Genomic_DNA"/>
</dbReference>
<protein>
    <submittedName>
        <fullName evidence="9">ABC transporter permease</fullName>
    </submittedName>
</protein>
<dbReference type="AlphaFoldDB" id="A0A9X1HMJ1"/>
<dbReference type="PANTHER" id="PTHR30572">
    <property type="entry name" value="MEMBRANE COMPONENT OF TRANSPORTER-RELATED"/>
    <property type="match status" value="1"/>
</dbReference>
<dbReference type="Proteomes" id="UP001139409">
    <property type="component" value="Unassembled WGS sequence"/>
</dbReference>
<feature type="domain" description="ABC3 transporter permease C-terminal" evidence="7">
    <location>
        <begin position="269"/>
        <end position="374"/>
    </location>
</feature>
<dbReference type="GO" id="GO:0005886">
    <property type="term" value="C:plasma membrane"/>
    <property type="evidence" value="ECO:0007669"/>
    <property type="project" value="UniProtKB-SubCell"/>
</dbReference>
<dbReference type="PANTHER" id="PTHR30572:SF18">
    <property type="entry name" value="ABC-TYPE MACROLIDE FAMILY EXPORT SYSTEM PERMEASE COMPONENT 2"/>
    <property type="match status" value="1"/>
</dbReference>
<feature type="transmembrane region" description="Helical" evidence="6">
    <location>
        <begin position="720"/>
        <end position="738"/>
    </location>
</feature>
<evidence type="ECO:0000313" key="11">
    <source>
        <dbReference type="EMBL" id="MCA6077198.1"/>
    </source>
</evidence>
<evidence type="ECO:0000256" key="6">
    <source>
        <dbReference type="SAM" id="Phobius"/>
    </source>
</evidence>
<keyword evidence="4 6" id="KW-1133">Transmembrane helix</keyword>
<feature type="transmembrane region" description="Helical" evidence="6">
    <location>
        <begin position="12"/>
        <end position="30"/>
    </location>
</feature>
<evidence type="ECO:0000259" key="7">
    <source>
        <dbReference type="Pfam" id="PF02687"/>
    </source>
</evidence>
<name>A0A9X1HMJ1_9BACT</name>
<feature type="transmembrane region" description="Helical" evidence="6">
    <location>
        <begin position="356"/>
        <end position="382"/>
    </location>
</feature>
<feature type="transmembrane region" description="Helical" evidence="6">
    <location>
        <begin position="750"/>
        <end position="772"/>
    </location>
</feature>
<feature type="transmembrane region" description="Helical" evidence="6">
    <location>
        <begin position="316"/>
        <end position="336"/>
    </location>
</feature>
<evidence type="ECO:0000256" key="5">
    <source>
        <dbReference type="ARBA" id="ARBA00023136"/>
    </source>
</evidence>
<evidence type="ECO:0000256" key="3">
    <source>
        <dbReference type="ARBA" id="ARBA00022692"/>
    </source>
</evidence>
<dbReference type="RefSeq" id="WP_225698003.1">
    <property type="nucleotide sequence ID" value="NZ_JAIXNE010000002.1"/>
</dbReference>
<feature type="transmembrane region" description="Helical" evidence="6">
    <location>
        <begin position="403"/>
        <end position="423"/>
    </location>
</feature>
<feature type="domain" description="MacB-like periplasmic core" evidence="8">
    <location>
        <begin position="8"/>
        <end position="220"/>
    </location>
</feature>
<organism evidence="9 12">
    <name type="scientific">Fulvivirga sedimenti</name>
    <dbReference type="NCBI Taxonomy" id="2879465"/>
    <lineage>
        <taxon>Bacteria</taxon>
        <taxon>Pseudomonadati</taxon>
        <taxon>Bacteroidota</taxon>
        <taxon>Cytophagia</taxon>
        <taxon>Cytophagales</taxon>
        <taxon>Fulvivirgaceae</taxon>
        <taxon>Fulvivirga</taxon>
    </lineage>
</organism>
<evidence type="ECO:0000259" key="8">
    <source>
        <dbReference type="Pfam" id="PF12704"/>
    </source>
</evidence>
<gene>
    <name evidence="9" type="ORF">LDX50_08435</name>
    <name evidence="10" type="ORF">LDX50_14405</name>
    <name evidence="11" type="ORF">LDX50_20125</name>
</gene>
<accession>A0A9X1HMJ1</accession>
<keyword evidence="5 6" id="KW-0472">Membrane</keyword>
<feature type="transmembrane region" description="Helical" evidence="6">
    <location>
        <begin position="668"/>
        <end position="692"/>
    </location>
</feature>
<comment type="caution">
    <text evidence="9">The sequence shown here is derived from an EMBL/GenBank/DDBJ whole genome shotgun (WGS) entry which is preliminary data.</text>
</comment>
<keyword evidence="3 6" id="KW-0812">Transmembrane</keyword>
<dbReference type="EMBL" id="JAIXNE010000004">
    <property type="protein sequence ID" value="MCA6077198.1"/>
    <property type="molecule type" value="Genomic_DNA"/>
</dbReference>
<evidence type="ECO:0000256" key="4">
    <source>
        <dbReference type="ARBA" id="ARBA00022989"/>
    </source>
</evidence>
<feature type="transmembrane region" description="Helical" evidence="6">
    <location>
        <begin position="264"/>
        <end position="286"/>
    </location>
</feature>
<dbReference type="Pfam" id="PF02687">
    <property type="entry name" value="FtsX"/>
    <property type="match status" value="2"/>
</dbReference>
<evidence type="ECO:0000313" key="9">
    <source>
        <dbReference type="EMBL" id="MCA6074893.1"/>
    </source>
</evidence>
<evidence type="ECO:0000256" key="1">
    <source>
        <dbReference type="ARBA" id="ARBA00004651"/>
    </source>
</evidence>
<dbReference type="InterPro" id="IPR025857">
    <property type="entry name" value="MacB_PCD"/>
</dbReference>
<dbReference type="InterPro" id="IPR050250">
    <property type="entry name" value="Macrolide_Exporter_MacB"/>
</dbReference>
<keyword evidence="2" id="KW-1003">Cell membrane</keyword>
<sequence length="791" mass="90183">MKRKKATTAMNVFGMALTFLICMAIFSYVSHEMSFDKYHKNVDRIYRVTYRFQNANGYDIQWARMNQTWVNELPNSFPQIDKLVRFQSFRTRDIQIGSNNFRENYAYAVDKEVFDLFDFEIVKGSLAESLTPYTVVLTTTSAQKYFGSEDPIGETMEISNDLGIKETYKVSAVIKDPPSNTHLPITLLTSINSENERTGWAYVYMLLKDKADIQSIQEKMPDFIADHENLADEDKLTVNFQPLTSIHLHSNLSREIVANGNIKYVVIFIFVGLFLLIIGTVNFINLNTIQSLERIKEFGLRQSFGAPKGEMKVQMVLEALIIALFSAAIALVVFTTGLKYFEQFVGHSLVFSYLEMVLGLIALTGLISLVSALITGLSMMRIDFGQIGNWFKPSASYKSVQKYILLGLQFSAMLLLITSMVIIQRQFTYMTQKNLGYESDQILVLRNNNREVMRKYKSFKNELKRISGVLDLTAVMEVPSVPVKDQGPVTVLGDEQNTISADMQVMDLNAPELLGIEFIAGSQLPQYLQQSTDQPDSVLWENFATKQRAYLINESACKKLGWSPEEAIGQQINWSIGDFSLQHGPVTGVIRDFHQESLNEQIRPVVITYEPLWVRHMLVKINSDDHFGLYSSIEDLWKNTFPDQPLEISNLDYELEQQYLQEKKQLKLISSFTFLAILIAFIGLYGMMAYTIKLRLKELAIRRVLGSNWLNSLRLLSREYMILALVSMIIVFPLAYWLMNGWLANYAYHISINGTGFLLSGGLLFMLISLTLTYQITVTTNKNPSTVLRGE</sequence>
<dbReference type="Pfam" id="PF12704">
    <property type="entry name" value="MacB_PCD"/>
    <property type="match status" value="1"/>
</dbReference>
<feature type="domain" description="ABC3 transporter permease C-terminal" evidence="7">
    <location>
        <begin position="671"/>
        <end position="784"/>
    </location>
</feature>
<reference evidence="9" key="1">
    <citation type="submission" date="2021-09" db="EMBL/GenBank/DDBJ databases">
        <title>Fulvivirga sp. isolated from coastal sediment.</title>
        <authorList>
            <person name="Yu H."/>
        </authorList>
    </citation>
    <scope>NUCLEOTIDE SEQUENCE</scope>
    <source>
        <strain evidence="9">1062</strain>
    </source>
</reference>
<evidence type="ECO:0000313" key="10">
    <source>
        <dbReference type="EMBL" id="MCA6076070.1"/>
    </source>
</evidence>
<proteinExistence type="predicted"/>